<feature type="domain" description="RNase H type-1" evidence="1">
    <location>
        <begin position="307"/>
        <end position="438"/>
    </location>
</feature>
<dbReference type="EMBL" id="CP126648">
    <property type="protein sequence ID" value="WJZ80934.1"/>
    <property type="molecule type" value="Genomic_DNA"/>
</dbReference>
<dbReference type="InterPro" id="IPR012337">
    <property type="entry name" value="RNaseH-like_sf"/>
</dbReference>
<dbReference type="CDD" id="cd09279">
    <property type="entry name" value="RNase_HI_like"/>
    <property type="match status" value="1"/>
</dbReference>
<dbReference type="InterPro" id="IPR037056">
    <property type="entry name" value="RNase_H1_N_sf"/>
</dbReference>
<dbReference type="Gene3D" id="3.40.970.10">
    <property type="entry name" value="Ribonuclease H1, N-terminal domain"/>
    <property type="match status" value="1"/>
</dbReference>
<dbReference type="Pfam" id="PF13456">
    <property type="entry name" value="RVT_3"/>
    <property type="match status" value="1"/>
</dbReference>
<dbReference type="PANTHER" id="PTHR46387:SF2">
    <property type="entry name" value="RIBONUCLEASE HI"/>
    <property type="match status" value="1"/>
</dbReference>
<organism evidence="2 3">
    <name type="scientific">Vitis vinifera</name>
    <name type="common">Grape</name>
    <dbReference type="NCBI Taxonomy" id="29760"/>
    <lineage>
        <taxon>Eukaryota</taxon>
        <taxon>Viridiplantae</taxon>
        <taxon>Streptophyta</taxon>
        <taxon>Embryophyta</taxon>
        <taxon>Tracheophyta</taxon>
        <taxon>Spermatophyta</taxon>
        <taxon>Magnoliopsida</taxon>
        <taxon>eudicotyledons</taxon>
        <taxon>Gunneridae</taxon>
        <taxon>Pentapetalae</taxon>
        <taxon>rosids</taxon>
        <taxon>Vitales</taxon>
        <taxon>Vitaceae</taxon>
        <taxon>Viteae</taxon>
        <taxon>Vitis</taxon>
    </lineage>
</organism>
<dbReference type="InterPro" id="IPR002156">
    <property type="entry name" value="RNaseH_domain"/>
</dbReference>
<dbReference type="Pfam" id="PF01693">
    <property type="entry name" value="Cauli_VI"/>
    <property type="match status" value="1"/>
</dbReference>
<keyword evidence="3" id="KW-1185">Reference proteome</keyword>
<dbReference type="Gene3D" id="3.30.420.10">
    <property type="entry name" value="Ribonuclease H-like superfamily/Ribonuclease H"/>
    <property type="match status" value="1"/>
</dbReference>
<dbReference type="SUPFAM" id="SSF55658">
    <property type="entry name" value="L9 N-domain-like"/>
    <property type="match status" value="1"/>
</dbReference>
<evidence type="ECO:0000259" key="1">
    <source>
        <dbReference type="PROSITE" id="PS50879"/>
    </source>
</evidence>
<evidence type="ECO:0000313" key="2">
    <source>
        <dbReference type="EMBL" id="WJZ80934.1"/>
    </source>
</evidence>
<dbReference type="PROSITE" id="PS50879">
    <property type="entry name" value="RNASE_H_1"/>
    <property type="match status" value="1"/>
</dbReference>
<protein>
    <recommendedName>
        <fullName evidence="1">RNase H type-1 domain-containing protein</fullName>
    </recommendedName>
</protein>
<evidence type="ECO:0000313" key="3">
    <source>
        <dbReference type="Proteomes" id="UP001227230"/>
    </source>
</evidence>
<reference evidence="2 3" key="1">
    <citation type="journal article" date="2023" name="Hortic Res">
        <title>The complete reference genome for grapevine (Vitis vinifera L.) genetics and breeding.</title>
        <authorList>
            <person name="Shi X."/>
            <person name="Cao S."/>
            <person name="Wang X."/>
            <person name="Huang S."/>
            <person name="Wang Y."/>
            <person name="Liu Z."/>
            <person name="Liu W."/>
            <person name="Leng X."/>
            <person name="Peng Y."/>
            <person name="Wang N."/>
            <person name="Wang Y."/>
            <person name="Ma Z."/>
            <person name="Xu X."/>
            <person name="Zhang F."/>
            <person name="Xue H."/>
            <person name="Zhong H."/>
            <person name="Wang Y."/>
            <person name="Zhang K."/>
            <person name="Velt A."/>
            <person name="Avia K."/>
            <person name="Holtgrawe D."/>
            <person name="Grimplet J."/>
            <person name="Matus J.T."/>
            <person name="Ware D."/>
            <person name="Wu X."/>
            <person name="Wang H."/>
            <person name="Liu C."/>
            <person name="Fang Y."/>
            <person name="Rustenholz C."/>
            <person name="Cheng Z."/>
            <person name="Xiao H."/>
            <person name="Zhou Y."/>
        </authorList>
    </citation>
    <scope>NUCLEOTIDE SEQUENCE [LARGE SCALE GENOMIC DNA]</scope>
    <source>
        <strain evidence="3">cv. Pinot noir / PN40024</strain>
        <tissue evidence="2">Leaf</tissue>
    </source>
</reference>
<dbReference type="InterPro" id="IPR011320">
    <property type="entry name" value="RNase_H1_N"/>
</dbReference>
<dbReference type="PANTHER" id="PTHR46387">
    <property type="entry name" value="POLYNUCLEOTIDYL TRANSFERASE, RIBONUCLEASE H-LIKE SUPERFAMILY PROTEIN"/>
    <property type="match status" value="1"/>
</dbReference>
<dbReference type="EMBL" id="CP126648">
    <property type="protein sequence ID" value="WJZ80933.1"/>
    <property type="molecule type" value="Genomic_DNA"/>
</dbReference>
<accession>A0ABY9BE13</accession>
<dbReference type="InterPro" id="IPR009027">
    <property type="entry name" value="Ribosomal_bL9/RNase_H1_N"/>
</dbReference>
<name>A0ABY9BE13_VITVI</name>
<sequence length="449" mass="49703">MNWGPDRHLRDLRPKFYRKSPTIPLYTYQKSPPTHTLNQLPKSTTQSPSLLSLSLAGAALSKRLLFCPRLLRKSGPLGQNYSVMNCLPHVSSYYSAILSKTSRFIAKSSLYGCSTSSWKINFENANVKTNNLELMLTRFRVQSYSSRGRGAKSQSQKLESKPVMEEEKDAFFVVRKGDVVGVYKTFSDCQAQVGSSICDPPVSVYKGYYLPKDTEEYLVSRGLRNALYTIRAADLKEDLFGKLMPCAFQQTASSKGEILSKDLPRESSQEVMGLEIVGAVESRPITTDPLKEHIKLDRVEAQALFSDCRSCVVEFDGASKGNPGPAGAAAVLRSDSGRVICRVREGLGLATNNVAEYQAMILGLKYALKKGYTSIRVQGDSKLVCMQVQGLWKARNKNMSILCKEAKKLKNEFLSVEINHVLRGLNSEADAQANLAVHLAVGEVQEVCE</sequence>
<dbReference type="InterPro" id="IPR036397">
    <property type="entry name" value="RNaseH_sf"/>
</dbReference>
<dbReference type="Proteomes" id="UP001227230">
    <property type="component" value="Chromosome 1"/>
</dbReference>
<proteinExistence type="predicted"/>
<dbReference type="SUPFAM" id="SSF53098">
    <property type="entry name" value="Ribonuclease H-like"/>
    <property type="match status" value="1"/>
</dbReference>
<gene>
    <name evidence="2" type="ORF">VitviT2T_000801</name>
</gene>